<evidence type="ECO:0000259" key="1">
    <source>
        <dbReference type="Pfam" id="PF18545"/>
    </source>
</evidence>
<dbReference type="Pfam" id="PF18545">
    <property type="entry name" value="HalOD1"/>
    <property type="match status" value="1"/>
</dbReference>
<dbReference type="EMBL" id="CP058529">
    <property type="protein sequence ID" value="QLG27452.1"/>
    <property type="molecule type" value="Genomic_DNA"/>
</dbReference>
<organism evidence="2 3">
    <name type="scientific">Halorarum halophilum</name>
    <dbReference type="NCBI Taxonomy" id="2743090"/>
    <lineage>
        <taxon>Archaea</taxon>
        <taxon>Methanobacteriati</taxon>
        <taxon>Methanobacteriota</taxon>
        <taxon>Stenosarchaea group</taxon>
        <taxon>Halobacteria</taxon>
        <taxon>Halobacteriales</taxon>
        <taxon>Haloferacaceae</taxon>
        <taxon>Halorarum</taxon>
    </lineage>
</organism>
<dbReference type="RefSeq" id="WP_179169027.1">
    <property type="nucleotide sequence ID" value="NZ_CP058529.1"/>
</dbReference>
<accession>A0A7D5GBG6</accession>
<dbReference type="AlphaFoldDB" id="A0A7D5GBG6"/>
<dbReference type="InterPro" id="IPR040624">
    <property type="entry name" value="HalOD1"/>
</dbReference>
<gene>
    <name evidence="2" type="ORF">HUG10_07765</name>
</gene>
<feature type="domain" description="Halobacterial output" evidence="1">
    <location>
        <begin position="21"/>
        <end position="90"/>
    </location>
</feature>
<sequence length="97" mass="11063">MAQNEHEPANAVQASYTPDQDRTLTEAVLDAIEDCKRDNLQRTDFVLYEDIDPDALNSLFRHDARPRTTVNFRTDGVEVELWGDGGVEIRVTDRLTE</sequence>
<dbReference type="OrthoDB" id="271604at2157"/>
<protein>
    <recommendedName>
        <fullName evidence="1">Halobacterial output domain-containing protein</fullName>
    </recommendedName>
</protein>
<keyword evidence="3" id="KW-1185">Reference proteome</keyword>
<proteinExistence type="predicted"/>
<name>A0A7D5GBG6_9EURY</name>
<reference evidence="2 3" key="1">
    <citation type="submission" date="2020-07" db="EMBL/GenBank/DDBJ databases">
        <title>Gai3-2, isolated from salt lake.</title>
        <authorList>
            <person name="Cui H."/>
            <person name="Shi X."/>
        </authorList>
    </citation>
    <scope>NUCLEOTIDE SEQUENCE [LARGE SCALE GENOMIC DNA]</scope>
    <source>
        <strain evidence="2 3">Gai3-2</strain>
    </source>
</reference>
<evidence type="ECO:0000313" key="2">
    <source>
        <dbReference type="EMBL" id="QLG27452.1"/>
    </source>
</evidence>
<dbReference type="GeneID" id="56028720"/>
<dbReference type="KEGG" id="halg:HUG10_07765"/>
<evidence type="ECO:0000313" key="3">
    <source>
        <dbReference type="Proteomes" id="UP000509750"/>
    </source>
</evidence>
<dbReference type="Proteomes" id="UP000509750">
    <property type="component" value="Chromosome"/>
</dbReference>